<organism evidence="1">
    <name type="scientific">Anguilla anguilla</name>
    <name type="common">European freshwater eel</name>
    <name type="synonym">Muraena anguilla</name>
    <dbReference type="NCBI Taxonomy" id="7936"/>
    <lineage>
        <taxon>Eukaryota</taxon>
        <taxon>Metazoa</taxon>
        <taxon>Chordata</taxon>
        <taxon>Craniata</taxon>
        <taxon>Vertebrata</taxon>
        <taxon>Euteleostomi</taxon>
        <taxon>Actinopterygii</taxon>
        <taxon>Neopterygii</taxon>
        <taxon>Teleostei</taxon>
        <taxon>Anguilliformes</taxon>
        <taxon>Anguillidae</taxon>
        <taxon>Anguilla</taxon>
    </lineage>
</organism>
<protein>
    <submittedName>
        <fullName evidence="1">Uncharacterized protein</fullName>
    </submittedName>
</protein>
<proteinExistence type="predicted"/>
<accession>A0A0E9RQN7</accession>
<sequence>MTLYAVCDSVKSNLKCRKQAGLKKSRENKA</sequence>
<dbReference type="EMBL" id="GBXM01077857">
    <property type="protein sequence ID" value="JAH30720.1"/>
    <property type="molecule type" value="Transcribed_RNA"/>
</dbReference>
<name>A0A0E9RQN7_ANGAN</name>
<evidence type="ECO:0000313" key="1">
    <source>
        <dbReference type="EMBL" id="JAH30720.1"/>
    </source>
</evidence>
<dbReference type="AlphaFoldDB" id="A0A0E9RQN7"/>
<reference evidence="1" key="2">
    <citation type="journal article" date="2015" name="Fish Shellfish Immunol.">
        <title>Early steps in the European eel (Anguilla anguilla)-Vibrio vulnificus interaction in the gills: Role of the RtxA13 toxin.</title>
        <authorList>
            <person name="Callol A."/>
            <person name="Pajuelo D."/>
            <person name="Ebbesson L."/>
            <person name="Teles M."/>
            <person name="MacKenzie S."/>
            <person name="Amaro C."/>
        </authorList>
    </citation>
    <scope>NUCLEOTIDE SEQUENCE</scope>
</reference>
<reference evidence="1" key="1">
    <citation type="submission" date="2014-11" db="EMBL/GenBank/DDBJ databases">
        <authorList>
            <person name="Amaro Gonzalez C."/>
        </authorList>
    </citation>
    <scope>NUCLEOTIDE SEQUENCE</scope>
</reference>